<dbReference type="Proteomes" id="UP001165383">
    <property type="component" value="Unassembled WGS sequence"/>
</dbReference>
<feature type="compositionally biased region" description="Polar residues" evidence="2">
    <location>
        <begin position="30"/>
        <end position="42"/>
    </location>
</feature>
<evidence type="ECO:0000256" key="3">
    <source>
        <dbReference type="SAM" id="SignalP"/>
    </source>
</evidence>
<proteinExistence type="predicted"/>
<feature type="region of interest" description="Disordered" evidence="2">
    <location>
        <begin position="30"/>
        <end position="57"/>
    </location>
</feature>
<dbReference type="InterPro" id="IPR019207">
    <property type="entry name" value="DUF2092"/>
</dbReference>
<comment type="caution">
    <text evidence="4">The sequence shown here is derived from an EMBL/GenBank/DDBJ whole genome shotgun (WGS) entry which is preliminary data.</text>
</comment>
<dbReference type="InterPro" id="IPR029046">
    <property type="entry name" value="LolA/LolB/LppX"/>
</dbReference>
<dbReference type="EMBL" id="JAMGBB010000001">
    <property type="protein sequence ID" value="MCL6740613.1"/>
    <property type="molecule type" value="Genomic_DNA"/>
</dbReference>
<feature type="compositionally biased region" description="Low complexity" evidence="2">
    <location>
        <begin position="44"/>
        <end position="57"/>
    </location>
</feature>
<dbReference type="RefSeq" id="WP_249915037.1">
    <property type="nucleotide sequence ID" value="NZ_JAMGBB010000001.1"/>
</dbReference>
<evidence type="ECO:0000256" key="1">
    <source>
        <dbReference type="ARBA" id="ARBA00022729"/>
    </source>
</evidence>
<accession>A0ABT0S880</accession>
<evidence type="ECO:0000256" key="2">
    <source>
        <dbReference type="SAM" id="MobiDB-lite"/>
    </source>
</evidence>
<dbReference type="Gene3D" id="2.50.20.10">
    <property type="entry name" value="Lipoprotein localisation LolA/LolB/LppX"/>
    <property type="match status" value="1"/>
</dbReference>
<gene>
    <name evidence="4" type="ORF">LZ518_05635</name>
</gene>
<organism evidence="4 5">
    <name type="scientific">Sphingomonas brevis</name>
    <dbReference type="NCBI Taxonomy" id="2908206"/>
    <lineage>
        <taxon>Bacteria</taxon>
        <taxon>Pseudomonadati</taxon>
        <taxon>Pseudomonadota</taxon>
        <taxon>Alphaproteobacteria</taxon>
        <taxon>Sphingomonadales</taxon>
        <taxon>Sphingomonadaceae</taxon>
        <taxon>Sphingomonas</taxon>
    </lineage>
</organism>
<protein>
    <submittedName>
        <fullName evidence="4">DUF2092 domain-containing protein</fullName>
    </submittedName>
</protein>
<evidence type="ECO:0000313" key="4">
    <source>
        <dbReference type="EMBL" id="MCL6740613.1"/>
    </source>
</evidence>
<keyword evidence="1 3" id="KW-0732">Signal</keyword>
<dbReference type="Pfam" id="PF09865">
    <property type="entry name" value="DUF2092"/>
    <property type="match status" value="1"/>
</dbReference>
<feature type="signal peptide" evidence="3">
    <location>
        <begin position="1"/>
        <end position="24"/>
    </location>
</feature>
<dbReference type="SUPFAM" id="SSF89392">
    <property type="entry name" value="Prokaryotic lipoproteins and lipoprotein localization factors"/>
    <property type="match status" value="1"/>
</dbReference>
<dbReference type="PROSITE" id="PS51257">
    <property type="entry name" value="PROKAR_LIPOPROTEIN"/>
    <property type="match status" value="1"/>
</dbReference>
<sequence length="296" mass="31683">MKHNIHTALLSAAALVLIVGPGLSSCQKAGQENATEQATNEPVATEQATAGTAGGAQDASSQNARALLKAMSDYLAAQKVISLSYDSVFEVVSEDHQKLQLATSGTVLLSRPDKIHTTRKSGFSDTEMIFDGKTLTILGKGQNAYVQAEAPGTVDTLVDQLRDKFHRQLPGADLLMANVYDALMTDVTDVKDLGSGVIGGQECDHLAFRAKDTDWQIWIAQGASPYPCRYVITSKGVDQAPQFTMTIRDWKAGATAGQADFSFTPPAGSTKMDVKDLEKLKDTSDLPENYRIGAAK</sequence>
<evidence type="ECO:0000313" key="5">
    <source>
        <dbReference type="Proteomes" id="UP001165383"/>
    </source>
</evidence>
<feature type="chain" id="PRO_5045641486" evidence="3">
    <location>
        <begin position="25"/>
        <end position="296"/>
    </location>
</feature>
<name>A0ABT0S880_9SPHN</name>
<reference evidence="4" key="1">
    <citation type="submission" date="2022-05" db="EMBL/GenBank/DDBJ databases">
        <authorList>
            <person name="Jo J.-H."/>
            <person name="Im W.-T."/>
        </authorList>
    </citation>
    <scope>NUCLEOTIDE SEQUENCE</scope>
    <source>
        <strain evidence="4">RB56-2</strain>
    </source>
</reference>
<keyword evidence="5" id="KW-1185">Reference proteome</keyword>